<evidence type="ECO:0000256" key="5">
    <source>
        <dbReference type="SAM" id="Phobius"/>
    </source>
</evidence>
<evidence type="ECO:0000256" key="2">
    <source>
        <dbReference type="ARBA" id="ARBA00022692"/>
    </source>
</evidence>
<feature type="transmembrane region" description="Helical" evidence="5">
    <location>
        <begin position="79"/>
        <end position="102"/>
    </location>
</feature>
<dbReference type="AlphaFoldDB" id="A0A9P1CIK3"/>
<keyword evidence="6" id="KW-0732">Signal</keyword>
<feature type="chain" id="PRO_5043270500" evidence="6">
    <location>
        <begin position="24"/>
        <end position="854"/>
    </location>
</feature>
<feature type="transmembrane region" description="Helical" evidence="5">
    <location>
        <begin position="114"/>
        <end position="141"/>
    </location>
</feature>
<dbReference type="Gene3D" id="1.20.1540.10">
    <property type="entry name" value="Rhomboid-like"/>
    <property type="match status" value="1"/>
</dbReference>
<gene>
    <name evidence="7" type="ORF">C1SCF055_LOCUS19078</name>
</gene>
<evidence type="ECO:0000256" key="3">
    <source>
        <dbReference type="ARBA" id="ARBA00022989"/>
    </source>
</evidence>
<evidence type="ECO:0000256" key="4">
    <source>
        <dbReference type="ARBA" id="ARBA00023136"/>
    </source>
</evidence>
<evidence type="ECO:0000256" key="1">
    <source>
        <dbReference type="ARBA" id="ARBA00004141"/>
    </source>
</evidence>
<evidence type="ECO:0000313" key="9">
    <source>
        <dbReference type="Proteomes" id="UP001152797"/>
    </source>
</evidence>
<protein>
    <submittedName>
        <fullName evidence="7">Uncharacterized protein</fullName>
    </submittedName>
</protein>
<keyword evidence="4 5" id="KW-0472">Membrane</keyword>
<dbReference type="Proteomes" id="UP001152797">
    <property type="component" value="Unassembled WGS sequence"/>
</dbReference>
<dbReference type="InterPro" id="IPR035952">
    <property type="entry name" value="Rhomboid-like_sf"/>
</dbReference>
<dbReference type="GO" id="GO:0016020">
    <property type="term" value="C:membrane"/>
    <property type="evidence" value="ECO:0007669"/>
    <property type="project" value="UniProtKB-SubCell"/>
</dbReference>
<sequence length="854" mass="94209">MNLCTRQWFILAALCALPRPWGQRHDLVLAIARPCPMRGSRFAQWNTFRPRRLDGGRKAVMALYPAETRYPKTPWTTALLLMTLIALLSTRNVLVASGLSWLRLMAQKLGVSASILLAVQAGATFSSGLQFTSTLLATMLLGRAVEVTMGGPILFSTFVSAFFLAPIAACLTWKSALPAGTSHAASLVAFFLLFLATGRVVNVSSVQNSEPLPGCTSISLWLNRWRLFKSLLLGQFLWIVLCASVPFWQLRGSLVLAVVIAAVHWIVWKCFMSDGSSKLDFKKQGDQVVDVVDGWLQSQESQLDTALKVADTATELVGSEAEDSKGMLSFLSSGLQGFRSARQEARRRLDDSLKHLASDTDENPPVACTVTLVLFLFVSQMIEQHGGMKFFQFVSNAPNIAWPQAILSTFLLPDWKSFSCSSLLLLLFARPIELDLGPSTLALLYITSGLATNLLCHWGMVSAPPGLAAMGSLWALVIMGMMITLKDTVRLKRPGRRLRSFTALRQSAQRVDVARCLEAVVLLHFVEYLMDAWLVDCGDGRLPTVPDSFADVGYEGLACGYQPAPRHVNAAHFSGTLLALLFDWIPKPCATPLLLRWYGSYFPHIITAAVSPPPEWSPVPHVSCHGKHGRWHLCGLVPIEVGLMRCYAVTKAGRFSSNPKAGGCFSNYLFLQADVFMRPSKLSGYPLERPWMLGVGGYTPRSFGDNFVDETWKGQVKSKDKALIRKWWQSLAAPGLKKLYEAAAGGPKMPHASVSGVANVPAIMSRYFVTLAESMGDLRGELAQSLIFDLWDSIPGSRPTWLIGDNETLWTSGPPKAQRMYEDQSVAFTHPLWLSGLREQQMLDEYLSKHPEDF</sequence>
<dbReference type="SUPFAM" id="SSF144091">
    <property type="entry name" value="Rhomboid-like"/>
    <property type="match status" value="1"/>
</dbReference>
<evidence type="ECO:0000313" key="8">
    <source>
        <dbReference type="EMBL" id="CAL4779547.1"/>
    </source>
</evidence>
<feature type="transmembrane region" description="Helical" evidence="5">
    <location>
        <begin position="227"/>
        <end position="248"/>
    </location>
</feature>
<evidence type="ECO:0000256" key="6">
    <source>
        <dbReference type="SAM" id="SignalP"/>
    </source>
</evidence>
<dbReference type="EMBL" id="CAMXCT010001686">
    <property type="protein sequence ID" value="CAI3992235.1"/>
    <property type="molecule type" value="Genomic_DNA"/>
</dbReference>
<comment type="caution">
    <text evidence="7">The sequence shown here is derived from an EMBL/GenBank/DDBJ whole genome shotgun (WGS) entry which is preliminary data.</text>
</comment>
<evidence type="ECO:0000313" key="7">
    <source>
        <dbReference type="EMBL" id="CAI3992235.1"/>
    </source>
</evidence>
<feature type="transmembrane region" description="Helical" evidence="5">
    <location>
        <begin position="466"/>
        <end position="485"/>
    </location>
</feature>
<feature type="transmembrane region" description="Helical" evidence="5">
    <location>
        <begin position="153"/>
        <end position="176"/>
    </location>
</feature>
<feature type="transmembrane region" description="Helical" evidence="5">
    <location>
        <begin position="254"/>
        <end position="272"/>
    </location>
</feature>
<dbReference type="EMBL" id="CAMXCT020001686">
    <property type="protein sequence ID" value="CAL1145610.1"/>
    <property type="molecule type" value="Genomic_DNA"/>
</dbReference>
<dbReference type="EMBL" id="CAMXCT030001686">
    <property type="protein sequence ID" value="CAL4779547.1"/>
    <property type="molecule type" value="Genomic_DNA"/>
</dbReference>
<reference evidence="8 9" key="2">
    <citation type="submission" date="2024-05" db="EMBL/GenBank/DDBJ databases">
        <authorList>
            <person name="Chen Y."/>
            <person name="Shah S."/>
            <person name="Dougan E. K."/>
            <person name="Thang M."/>
            <person name="Chan C."/>
        </authorList>
    </citation>
    <scope>NUCLEOTIDE SEQUENCE [LARGE SCALE GENOMIC DNA]</scope>
</reference>
<keyword evidence="9" id="KW-1185">Reference proteome</keyword>
<keyword evidence="3 5" id="KW-1133">Transmembrane helix</keyword>
<keyword evidence="2 5" id="KW-0812">Transmembrane</keyword>
<name>A0A9P1CIK3_9DINO</name>
<reference evidence="7" key="1">
    <citation type="submission" date="2022-10" db="EMBL/GenBank/DDBJ databases">
        <authorList>
            <person name="Chen Y."/>
            <person name="Dougan E. K."/>
            <person name="Chan C."/>
            <person name="Rhodes N."/>
            <person name="Thang M."/>
        </authorList>
    </citation>
    <scope>NUCLEOTIDE SEQUENCE</scope>
</reference>
<comment type="subcellular location">
    <subcellularLocation>
        <location evidence="1">Membrane</location>
        <topology evidence="1">Multi-pass membrane protein</topology>
    </subcellularLocation>
</comment>
<feature type="signal peptide" evidence="6">
    <location>
        <begin position="1"/>
        <end position="23"/>
    </location>
</feature>
<accession>A0A9P1CIK3</accession>
<feature type="transmembrane region" description="Helical" evidence="5">
    <location>
        <begin position="182"/>
        <end position="201"/>
    </location>
</feature>
<proteinExistence type="predicted"/>
<organism evidence="7">
    <name type="scientific">Cladocopium goreaui</name>
    <dbReference type="NCBI Taxonomy" id="2562237"/>
    <lineage>
        <taxon>Eukaryota</taxon>
        <taxon>Sar</taxon>
        <taxon>Alveolata</taxon>
        <taxon>Dinophyceae</taxon>
        <taxon>Suessiales</taxon>
        <taxon>Symbiodiniaceae</taxon>
        <taxon>Cladocopium</taxon>
    </lineage>
</organism>